<name>A0AA38Y6I9_9EURO</name>
<protein>
    <recommendedName>
        <fullName evidence="1">AB hydrolase-1 domain-containing protein</fullName>
    </recommendedName>
</protein>
<dbReference type="AlphaFoldDB" id="A0AA38Y6I9"/>
<feature type="domain" description="AB hydrolase-1" evidence="1">
    <location>
        <begin position="17"/>
        <end position="215"/>
    </location>
</feature>
<dbReference type="InterPro" id="IPR029058">
    <property type="entry name" value="AB_hydrolase_fold"/>
</dbReference>
<keyword evidence="3" id="KW-1185">Reference proteome</keyword>
<dbReference type="InterPro" id="IPR050228">
    <property type="entry name" value="Carboxylesterase_BioH"/>
</dbReference>
<proteinExistence type="predicted"/>
<comment type="caution">
    <text evidence="2">The sequence shown here is derived from an EMBL/GenBank/DDBJ whole genome shotgun (WGS) entry which is preliminary data.</text>
</comment>
<dbReference type="PANTHER" id="PTHR43194:SF2">
    <property type="entry name" value="PEROXISOMAL MEMBRANE PROTEIN LPX1"/>
    <property type="match status" value="1"/>
</dbReference>
<reference evidence="2" key="1">
    <citation type="submission" date="2022-10" db="EMBL/GenBank/DDBJ databases">
        <title>Culturing micro-colonial fungi from biological soil crusts in the Mojave desert and describing Neophaeococcomyces mojavensis, and introducing the new genera and species Taxawa tesnikishii.</title>
        <authorList>
            <person name="Kurbessoian T."/>
            <person name="Stajich J.E."/>
        </authorList>
    </citation>
    <scope>NUCLEOTIDE SEQUENCE</scope>
    <source>
        <strain evidence="2">TK_35</strain>
    </source>
</reference>
<dbReference type="SUPFAM" id="SSF53474">
    <property type="entry name" value="alpha/beta-Hydrolases"/>
    <property type="match status" value="1"/>
</dbReference>
<dbReference type="InterPro" id="IPR000073">
    <property type="entry name" value="AB_hydrolase_1"/>
</dbReference>
<dbReference type="Pfam" id="PF12697">
    <property type="entry name" value="Abhydrolase_6"/>
    <property type="match status" value="1"/>
</dbReference>
<dbReference type="EMBL" id="JAPDRN010000025">
    <property type="protein sequence ID" value="KAJ9637376.1"/>
    <property type="molecule type" value="Genomic_DNA"/>
</dbReference>
<dbReference type="PANTHER" id="PTHR43194">
    <property type="entry name" value="HYDROLASE ALPHA/BETA FOLD FAMILY"/>
    <property type="match status" value="1"/>
</dbReference>
<dbReference type="Gene3D" id="3.40.50.1820">
    <property type="entry name" value="alpha/beta hydrolase"/>
    <property type="match status" value="1"/>
</dbReference>
<sequence length="225" mass="25504">MEKAEDEKFWGLDLFCAELDNLVDSLGLRDGFYLLGHSWGGMLASTYAGRQPRGLKKLVIACSMANSTIVNKELERLFRALPVSDEVMQMDADEDYDNPVYQEARDRFVKKHFCTLDPLPPVLTSAKWEDSTKMWPSNGRKGFSMIRKPGFMGRYDATETAGNINVPVLLLSGRHDTNNDVIMGPWFELVPRVKWAVLEKSAHFPALEEPERYAELLKSFLAQAP</sequence>
<accession>A0AA38Y6I9</accession>
<dbReference type="Proteomes" id="UP001172681">
    <property type="component" value="Unassembled WGS sequence"/>
</dbReference>
<evidence type="ECO:0000259" key="1">
    <source>
        <dbReference type="Pfam" id="PF12697"/>
    </source>
</evidence>
<gene>
    <name evidence="2" type="ORF">H2204_004800</name>
</gene>
<evidence type="ECO:0000313" key="3">
    <source>
        <dbReference type="Proteomes" id="UP001172681"/>
    </source>
</evidence>
<organism evidence="2 3">
    <name type="scientific">Knufia peltigerae</name>
    <dbReference type="NCBI Taxonomy" id="1002370"/>
    <lineage>
        <taxon>Eukaryota</taxon>
        <taxon>Fungi</taxon>
        <taxon>Dikarya</taxon>
        <taxon>Ascomycota</taxon>
        <taxon>Pezizomycotina</taxon>
        <taxon>Eurotiomycetes</taxon>
        <taxon>Chaetothyriomycetidae</taxon>
        <taxon>Chaetothyriales</taxon>
        <taxon>Trichomeriaceae</taxon>
        <taxon>Knufia</taxon>
    </lineage>
</organism>
<evidence type="ECO:0000313" key="2">
    <source>
        <dbReference type="EMBL" id="KAJ9637376.1"/>
    </source>
</evidence>